<sequence length="351" mass="40265">MLMRQNLERKQIDKKTSCPFVNDSDPLSNDKSGLIELEAGEELNCDATGSAYAQRSPQIPPRISRASIPKAVPDIHCKITSHIPARKYFCRQCGMYFDDKSNLSRHRQRHLNETTYEENMFQTAFDLAETVFDNEQSSLPIVPASHNSYRGLQSSSQTHETIKPSKAKKSGASGSQEESSPNKRIRRLGNYFCDQCGRHFNDKANLNRHLQRHMGVKKFECPECGHKDYTQHLINLHQRIQHQGEKPYACKYCGERFANSMARLRHQRSHMEYLESSAEAPAFTCKLCNKSFRKKSILDTHAVVHTGEQPFCCDICNVYFNRKSSLRAHYRSKFHQTNATLKLDKTGVESD</sequence>
<dbReference type="SMART" id="SM00355">
    <property type="entry name" value="ZnF_C2H2"/>
    <property type="match status" value="6"/>
</dbReference>
<reference evidence="12 13" key="1">
    <citation type="journal article" date="2007" name="Nature">
        <title>Evolution of genes and genomes on the Drosophila phylogeny.</title>
        <authorList>
            <consortium name="Drosophila 12 Genomes Consortium"/>
            <person name="Clark A.G."/>
            <person name="Eisen M.B."/>
            <person name="Smith D.R."/>
            <person name="Bergman C.M."/>
            <person name="Oliver B."/>
            <person name="Markow T.A."/>
            <person name="Kaufman T.C."/>
            <person name="Kellis M."/>
            <person name="Gelbart W."/>
            <person name="Iyer V.N."/>
            <person name="Pollard D.A."/>
            <person name="Sackton T.B."/>
            <person name="Larracuente A.M."/>
            <person name="Singh N.D."/>
            <person name="Abad J.P."/>
            <person name="Abt D.N."/>
            <person name="Adryan B."/>
            <person name="Aguade M."/>
            <person name="Akashi H."/>
            <person name="Anderson W.W."/>
            <person name="Aquadro C.F."/>
            <person name="Ardell D.H."/>
            <person name="Arguello R."/>
            <person name="Artieri C.G."/>
            <person name="Barbash D.A."/>
            <person name="Barker D."/>
            <person name="Barsanti P."/>
            <person name="Batterham P."/>
            <person name="Batzoglou S."/>
            <person name="Begun D."/>
            <person name="Bhutkar A."/>
            <person name="Blanco E."/>
            <person name="Bosak S.A."/>
            <person name="Bradley R.K."/>
            <person name="Brand A.D."/>
            <person name="Brent M.R."/>
            <person name="Brooks A.N."/>
            <person name="Brown R.H."/>
            <person name="Butlin R.K."/>
            <person name="Caggese C."/>
            <person name="Calvi B.R."/>
            <person name="Bernardo de Carvalho A."/>
            <person name="Caspi A."/>
            <person name="Castrezana S."/>
            <person name="Celniker S.E."/>
            <person name="Chang J.L."/>
            <person name="Chapple C."/>
            <person name="Chatterji S."/>
            <person name="Chinwalla A."/>
            <person name="Civetta A."/>
            <person name="Clifton S.W."/>
            <person name="Comeron J.M."/>
            <person name="Costello J.C."/>
            <person name="Coyne J.A."/>
            <person name="Daub J."/>
            <person name="David R.G."/>
            <person name="Delcher A.L."/>
            <person name="Delehaunty K."/>
            <person name="Do C.B."/>
            <person name="Ebling H."/>
            <person name="Edwards K."/>
            <person name="Eickbush T."/>
            <person name="Evans J.D."/>
            <person name="Filipski A."/>
            <person name="Findeiss S."/>
            <person name="Freyhult E."/>
            <person name="Fulton L."/>
            <person name="Fulton R."/>
            <person name="Garcia A.C."/>
            <person name="Gardiner A."/>
            <person name="Garfield D.A."/>
            <person name="Garvin B.E."/>
            <person name="Gibson G."/>
            <person name="Gilbert D."/>
            <person name="Gnerre S."/>
            <person name="Godfrey J."/>
            <person name="Good R."/>
            <person name="Gotea V."/>
            <person name="Gravely B."/>
            <person name="Greenberg A.J."/>
            <person name="Griffiths-Jones S."/>
            <person name="Gross S."/>
            <person name="Guigo R."/>
            <person name="Gustafson E.A."/>
            <person name="Haerty W."/>
            <person name="Hahn M.W."/>
            <person name="Halligan D.L."/>
            <person name="Halpern A.L."/>
            <person name="Halter G.M."/>
            <person name="Han M.V."/>
            <person name="Heger A."/>
            <person name="Hillier L."/>
            <person name="Hinrichs A.S."/>
            <person name="Holmes I."/>
            <person name="Hoskins R.A."/>
            <person name="Hubisz M.J."/>
            <person name="Hultmark D."/>
            <person name="Huntley M.A."/>
            <person name="Jaffe D.B."/>
            <person name="Jagadeeshan S."/>
            <person name="Jeck W.R."/>
            <person name="Johnson J."/>
            <person name="Jones C.D."/>
            <person name="Jordan W.C."/>
            <person name="Karpen G.H."/>
            <person name="Kataoka E."/>
            <person name="Keightley P.D."/>
            <person name="Kheradpour P."/>
            <person name="Kirkness E.F."/>
            <person name="Koerich L.B."/>
            <person name="Kristiansen K."/>
            <person name="Kudrna D."/>
            <person name="Kulathinal R.J."/>
            <person name="Kumar S."/>
            <person name="Kwok R."/>
            <person name="Lander E."/>
            <person name="Langley C.H."/>
            <person name="Lapoint R."/>
            <person name="Lazzaro B.P."/>
            <person name="Lee S.J."/>
            <person name="Levesque L."/>
            <person name="Li R."/>
            <person name="Lin C.F."/>
            <person name="Lin M.F."/>
            <person name="Lindblad-Toh K."/>
            <person name="Llopart A."/>
            <person name="Long M."/>
            <person name="Low L."/>
            <person name="Lozovsky E."/>
            <person name="Lu J."/>
            <person name="Luo M."/>
            <person name="Machado C.A."/>
            <person name="Makalowski W."/>
            <person name="Marzo M."/>
            <person name="Matsuda M."/>
            <person name="Matzkin L."/>
            <person name="McAllister B."/>
            <person name="McBride C.S."/>
            <person name="McKernan B."/>
            <person name="McKernan K."/>
            <person name="Mendez-Lago M."/>
            <person name="Minx P."/>
            <person name="Mollenhauer M.U."/>
            <person name="Montooth K."/>
            <person name="Mount S.M."/>
            <person name="Mu X."/>
            <person name="Myers E."/>
            <person name="Negre B."/>
            <person name="Newfeld S."/>
            <person name="Nielsen R."/>
            <person name="Noor M.A."/>
            <person name="O'Grady P."/>
            <person name="Pachter L."/>
            <person name="Papaceit M."/>
            <person name="Parisi M.J."/>
            <person name="Parisi M."/>
            <person name="Parts L."/>
            <person name="Pedersen J.S."/>
            <person name="Pesole G."/>
            <person name="Phillippy A.M."/>
            <person name="Ponting C.P."/>
            <person name="Pop M."/>
            <person name="Porcelli D."/>
            <person name="Powell J.R."/>
            <person name="Prohaska S."/>
            <person name="Pruitt K."/>
            <person name="Puig M."/>
            <person name="Quesneville H."/>
            <person name="Ram K.R."/>
            <person name="Rand D."/>
            <person name="Rasmussen M.D."/>
            <person name="Reed L.K."/>
            <person name="Reenan R."/>
            <person name="Reily A."/>
            <person name="Remington K.A."/>
            <person name="Rieger T.T."/>
            <person name="Ritchie M.G."/>
            <person name="Robin C."/>
            <person name="Rogers Y.H."/>
            <person name="Rohde C."/>
            <person name="Rozas J."/>
            <person name="Rubenfield M.J."/>
            <person name="Ruiz A."/>
            <person name="Russo S."/>
            <person name="Salzberg S.L."/>
            <person name="Sanchez-Gracia A."/>
            <person name="Saranga D.J."/>
            <person name="Sato H."/>
            <person name="Schaeffer S.W."/>
            <person name="Schatz M.C."/>
            <person name="Schlenke T."/>
            <person name="Schwartz R."/>
            <person name="Segarra C."/>
            <person name="Singh R.S."/>
            <person name="Sirot L."/>
            <person name="Sirota M."/>
            <person name="Sisneros N.B."/>
            <person name="Smith C.D."/>
            <person name="Smith T.F."/>
            <person name="Spieth J."/>
            <person name="Stage D.E."/>
            <person name="Stark A."/>
            <person name="Stephan W."/>
            <person name="Strausberg R.L."/>
            <person name="Strempel S."/>
            <person name="Sturgill D."/>
            <person name="Sutton G."/>
            <person name="Sutton G.G."/>
            <person name="Tao W."/>
            <person name="Teichmann S."/>
            <person name="Tobari Y.N."/>
            <person name="Tomimura Y."/>
            <person name="Tsolas J.M."/>
            <person name="Valente V.L."/>
            <person name="Venter E."/>
            <person name="Venter J.C."/>
            <person name="Vicario S."/>
            <person name="Vieira F.G."/>
            <person name="Vilella A.J."/>
            <person name="Villasante A."/>
            <person name="Walenz B."/>
            <person name="Wang J."/>
            <person name="Wasserman M."/>
            <person name="Watts T."/>
            <person name="Wilson D."/>
            <person name="Wilson R.K."/>
            <person name="Wing R.A."/>
            <person name="Wolfner M.F."/>
            <person name="Wong A."/>
            <person name="Wong G.K."/>
            <person name="Wu C.I."/>
            <person name="Wu G."/>
            <person name="Yamamoto D."/>
            <person name="Yang H.P."/>
            <person name="Yang S.P."/>
            <person name="Yorke J.A."/>
            <person name="Yoshida K."/>
            <person name="Zdobnov E."/>
            <person name="Zhang P."/>
            <person name="Zhang Y."/>
            <person name="Zimin A.V."/>
            <person name="Baldwin J."/>
            <person name="Abdouelleil A."/>
            <person name="Abdulkadir J."/>
            <person name="Abebe A."/>
            <person name="Abera B."/>
            <person name="Abreu J."/>
            <person name="Acer S.C."/>
            <person name="Aftuck L."/>
            <person name="Alexander A."/>
            <person name="An P."/>
            <person name="Anderson E."/>
            <person name="Anderson S."/>
            <person name="Arachi H."/>
            <person name="Azer M."/>
            <person name="Bachantsang P."/>
            <person name="Barry A."/>
            <person name="Bayul T."/>
            <person name="Berlin A."/>
            <person name="Bessette D."/>
            <person name="Bloom T."/>
            <person name="Blye J."/>
            <person name="Boguslavskiy L."/>
            <person name="Bonnet C."/>
            <person name="Boukhgalter B."/>
            <person name="Bourzgui I."/>
            <person name="Brown A."/>
            <person name="Cahill P."/>
            <person name="Channer S."/>
            <person name="Cheshatsang Y."/>
            <person name="Chuda L."/>
            <person name="Citroen M."/>
            <person name="Collymore A."/>
            <person name="Cooke P."/>
            <person name="Costello M."/>
            <person name="D'Aco K."/>
            <person name="Daza R."/>
            <person name="De Haan G."/>
            <person name="DeGray S."/>
            <person name="DeMaso C."/>
            <person name="Dhargay N."/>
            <person name="Dooley K."/>
            <person name="Dooley E."/>
            <person name="Doricent M."/>
            <person name="Dorje P."/>
            <person name="Dorjee K."/>
            <person name="Dupes A."/>
            <person name="Elong R."/>
            <person name="Falk J."/>
            <person name="Farina A."/>
            <person name="Faro S."/>
            <person name="Ferguson D."/>
            <person name="Fisher S."/>
            <person name="Foley C.D."/>
            <person name="Franke A."/>
            <person name="Friedrich D."/>
            <person name="Gadbois L."/>
            <person name="Gearin G."/>
            <person name="Gearin C.R."/>
            <person name="Giannoukos G."/>
            <person name="Goode T."/>
            <person name="Graham J."/>
            <person name="Grandbois E."/>
            <person name="Grewal S."/>
            <person name="Gyaltsen K."/>
            <person name="Hafez N."/>
            <person name="Hagos B."/>
            <person name="Hall J."/>
            <person name="Henson C."/>
            <person name="Hollinger A."/>
            <person name="Honan T."/>
            <person name="Huard M.D."/>
            <person name="Hughes L."/>
            <person name="Hurhula B."/>
            <person name="Husby M.E."/>
            <person name="Kamat A."/>
            <person name="Kanga B."/>
            <person name="Kashin S."/>
            <person name="Khazanovich D."/>
            <person name="Kisner P."/>
            <person name="Lance K."/>
            <person name="Lara M."/>
            <person name="Lee W."/>
            <person name="Lennon N."/>
            <person name="Letendre F."/>
            <person name="LeVine R."/>
            <person name="Lipovsky A."/>
            <person name="Liu X."/>
            <person name="Liu J."/>
            <person name="Liu S."/>
            <person name="Lokyitsang T."/>
            <person name="Lokyitsang Y."/>
            <person name="Lubonja R."/>
            <person name="Lui A."/>
            <person name="MacDonald P."/>
            <person name="Magnisalis V."/>
            <person name="Maru K."/>
            <person name="Matthews C."/>
            <person name="McCusker W."/>
            <person name="McDonough S."/>
            <person name="Mehta T."/>
            <person name="Meldrim J."/>
            <person name="Meneus L."/>
            <person name="Mihai O."/>
            <person name="Mihalev A."/>
            <person name="Mihova T."/>
            <person name="Mittelman R."/>
            <person name="Mlenga V."/>
            <person name="Montmayeur A."/>
            <person name="Mulrain L."/>
            <person name="Navidi A."/>
            <person name="Naylor J."/>
            <person name="Negash T."/>
            <person name="Nguyen T."/>
            <person name="Nguyen N."/>
            <person name="Nicol R."/>
            <person name="Norbu C."/>
            <person name="Norbu N."/>
            <person name="Novod N."/>
            <person name="O'Neill B."/>
            <person name="Osman S."/>
            <person name="Markiewicz E."/>
            <person name="Oyono O.L."/>
            <person name="Patti C."/>
            <person name="Phunkhang P."/>
            <person name="Pierre F."/>
            <person name="Priest M."/>
            <person name="Raghuraman S."/>
            <person name="Rege F."/>
            <person name="Reyes R."/>
            <person name="Rise C."/>
            <person name="Rogov P."/>
            <person name="Ross K."/>
            <person name="Ryan E."/>
            <person name="Settipalli S."/>
            <person name="Shea T."/>
            <person name="Sherpa N."/>
            <person name="Shi L."/>
            <person name="Shih D."/>
            <person name="Sparrow T."/>
            <person name="Spaulding J."/>
            <person name="Stalker J."/>
            <person name="Stange-Thomann N."/>
            <person name="Stavropoulos S."/>
            <person name="Stone C."/>
            <person name="Strader C."/>
            <person name="Tesfaye S."/>
            <person name="Thomson T."/>
            <person name="Thoulutsang Y."/>
            <person name="Thoulutsang D."/>
            <person name="Topham K."/>
            <person name="Topping I."/>
            <person name="Tsamla T."/>
            <person name="Vassiliev H."/>
            <person name="Vo A."/>
            <person name="Wangchuk T."/>
            <person name="Wangdi T."/>
            <person name="Weiand M."/>
            <person name="Wilkinson J."/>
            <person name="Wilson A."/>
            <person name="Yadav S."/>
            <person name="Young G."/>
            <person name="Yu Q."/>
            <person name="Zembek L."/>
            <person name="Zhong D."/>
            <person name="Zimmer A."/>
            <person name="Zwirko Z."/>
            <person name="Jaffe D.B."/>
            <person name="Alvarez P."/>
            <person name="Brockman W."/>
            <person name="Butler J."/>
            <person name="Chin C."/>
            <person name="Gnerre S."/>
            <person name="Grabherr M."/>
            <person name="Kleber M."/>
            <person name="Mauceli E."/>
            <person name="MacCallum I."/>
        </authorList>
    </citation>
    <scope>NUCLEOTIDE SEQUENCE [LARGE SCALE GENOMIC DNA]</scope>
    <source>
        <strain evidence="13">Tucson 15010-1051.87</strain>
    </source>
</reference>
<feature type="domain" description="C2H2-type" evidence="11">
    <location>
        <begin position="219"/>
        <end position="247"/>
    </location>
</feature>
<dbReference type="InterPro" id="IPR013087">
    <property type="entry name" value="Znf_C2H2_type"/>
</dbReference>
<dbReference type="GO" id="GO:0008270">
    <property type="term" value="F:zinc ion binding"/>
    <property type="evidence" value="ECO:0007669"/>
    <property type="project" value="UniProtKB-KW"/>
</dbReference>
<accession>B4M0K5</accession>
<evidence type="ECO:0000256" key="3">
    <source>
        <dbReference type="ARBA" id="ARBA00022737"/>
    </source>
</evidence>
<dbReference type="SMART" id="SM00451">
    <property type="entry name" value="ZnF_U1"/>
    <property type="match status" value="1"/>
</dbReference>
<protein>
    <submittedName>
        <fullName evidence="12">Uncharacterized protein, isoform B</fullName>
    </submittedName>
</protein>
<feature type="domain" description="C2H2-type" evidence="11">
    <location>
        <begin position="248"/>
        <end position="270"/>
    </location>
</feature>
<dbReference type="GO" id="GO:0001228">
    <property type="term" value="F:DNA-binding transcription activator activity, RNA polymerase II-specific"/>
    <property type="evidence" value="ECO:0007669"/>
    <property type="project" value="TreeGrafter"/>
</dbReference>
<keyword evidence="5" id="KW-0862">Zinc</keyword>
<dbReference type="HOGENOM" id="CLU_002678_94_3_1"/>
<feature type="domain" description="C2H2-type" evidence="11">
    <location>
        <begin position="191"/>
        <end position="218"/>
    </location>
</feature>
<evidence type="ECO:0000256" key="10">
    <source>
        <dbReference type="SAM" id="MobiDB-lite"/>
    </source>
</evidence>
<evidence type="ECO:0000259" key="11">
    <source>
        <dbReference type="PROSITE" id="PS50157"/>
    </source>
</evidence>
<dbReference type="PROSITE" id="PS00028">
    <property type="entry name" value="ZINC_FINGER_C2H2_1"/>
    <property type="match status" value="5"/>
</dbReference>
<dbReference type="InterPro" id="IPR003604">
    <property type="entry name" value="Matrin/U1-like-C_Znf_C2H2"/>
</dbReference>
<proteinExistence type="predicted"/>
<organism evidence="12 13">
    <name type="scientific">Drosophila virilis</name>
    <name type="common">Fruit fly</name>
    <dbReference type="NCBI Taxonomy" id="7244"/>
    <lineage>
        <taxon>Eukaryota</taxon>
        <taxon>Metazoa</taxon>
        <taxon>Ecdysozoa</taxon>
        <taxon>Arthropoda</taxon>
        <taxon>Hexapoda</taxon>
        <taxon>Insecta</taxon>
        <taxon>Pterygota</taxon>
        <taxon>Neoptera</taxon>
        <taxon>Endopterygota</taxon>
        <taxon>Diptera</taxon>
        <taxon>Brachycera</taxon>
        <taxon>Muscomorpha</taxon>
        <taxon>Ephydroidea</taxon>
        <taxon>Drosophilidae</taxon>
        <taxon>Drosophila</taxon>
    </lineage>
</organism>
<dbReference type="InterPro" id="IPR036236">
    <property type="entry name" value="Znf_C2H2_sf"/>
</dbReference>
<keyword evidence="2" id="KW-0479">Metal-binding</keyword>
<dbReference type="PANTHER" id="PTHR24393:SF136">
    <property type="entry name" value="LD28458P-RELATED"/>
    <property type="match status" value="1"/>
</dbReference>
<evidence type="ECO:0000256" key="2">
    <source>
        <dbReference type="ARBA" id="ARBA00022723"/>
    </source>
</evidence>
<dbReference type="GO" id="GO:0005634">
    <property type="term" value="C:nucleus"/>
    <property type="evidence" value="ECO:0007669"/>
    <property type="project" value="UniProtKB-SubCell"/>
</dbReference>
<dbReference type="Pfam" id="PF12874">
    <property type="entry name" value="zf-met"/>
    <property type="match status" value="2"/>
</dbReference>
<keyword evidence="3" id="KW-0677">Repeat</keyword>
<keyword evidence="6" id="KW-0805">Transcription regulation</keyword>
<evidence type="ECO:0000256" key="1">
    <source>
        <dbReference type="ARBA" id="ARBA00004123"/>
    </source>
</evidence>
<dbReference type="PROSITE" id="PS50157">
    <property type="entry name" value="ZINC_FINGER_C2H2_2"/>
    <property type="match status" value="6"/>
</dbReference>
<evidence type="ECO:0000313" key="13">
    <source>
        <dbReference type="Proteomes" id="UP000008792"/>
    </source>
</evidence>
<dbReference type="SMR" id="B4M0K5"/>
<dbReference type="SUPFAM" id="SSF57667">
    <property type="entry name" value="beta-beta-alpha zinc fingers"/>
    <property type="match status" value="4"/>
</dbReference>
<evidence type="ECO:0000256" key="7">
    <source>
        <dbReference type="ARBA" id="ARBA00023163"/>
    </source>
</evidence>
<gene>
    <name evidence="12" type="primary">Dvir\GJ17106</name>
    <name evidence="12" type="ORF">Dvir_GJ17106</name>
</gene>
<keyword evidence="7" id="KW-0804">Transcription</keyword>
<keyword evidence="13" id="KW-1185">Reference proteome</keyword>
<feature type="region of interest" description="Disordered" evidence="10">
    <location>
        <begin position="142"/>
        <end position="182"/>
    </location>
</feature>
<feature type="domain" description="C2H2-type" evidence="11">
    <location>
        <begin position="311"/>
        <end position="340"/>
    </location>
</feature>
<dbReference type="EMBL" id="CH940650">
    <property type="protein sequence ID" value="EDW68384.2"/>
    <property type="molecule type" value="Genomic_DNA"/>
</dbReference>
<feature type="domain" description="C2H2-type" evidence="11">
    <location>
        <begin position="88"/>
        <end position="115"/>
    </location>
</feature>
<dbReference type="FunFam" id="3.30.160.60:FF:000099">
    <property type="entry name" value="Zinc finger protein 79"/>
    <property type="match status" value="1"/>
</dbReference>
<keyword evidence="8" id="KW-0539">Nucleus</keyword>
<dbReference type="GO" id="GO:0000978">
    <property type="term" value="F:RNA polymerase II cis-regulatory region sequence-specific DNA binding"/>
    <property type="evidence" value="ECO:0007669"/>
    <property type="project" value="TreeGrafter"/>
</dbReference>
<evidence type="ECO:0000256" key="8">
    <source>
        <dbReference type="ARBA" id="ARBA00023242"/>
    </source>
</evidence>
<keyword evidence="4 9" id="KW-0863">Zinc-finger</keyword>
<feature type="domain" description="C2H2-type" evidence="11">
    <location>
        <begin position="283"/>
        <end position="310"/>
    </location>
</feature>
<name>B4M0K5_DROVI</name>
<evidence type="ECO:0000256" key="6">
    <source>
        <dbReference type="ARBA" id="ARBA00023015"/>
    </source>
</evidence>
<dbReference type="InParanoid" id="B4M0K5"/>
<dbReference type="AlphaFoldDB" id="B4M0K5"/>
<dbReference type="Pfam" id="PF00096">
    <property type="entry name" value="zf-C2H2"/>
    <property type="match status" value="3"/>
</dbReference>
<comment type="subcellular location">
    <subcellularLocation>
        <location evidence="1">Nucleus</location>
    </subcellularLocation>
</comment>
<evidence type="ECO:0000256" key="9">
    <source>
        <dbReference type="PROSITE-ProRule" id="PRU00042"/>
    </source>
</evidence>
<evidence type="ECO:0000256" key="4">
    <source>
        <dbReference type="ARBA" id="ARBA00022771"/>
    </source>
</evidence>
<dbReference type="PANTHER" id="PTHR24393">
    <property type="entry name" value="ZINC FINGER PROTEIN"/>
    <property type="match status" value="1"/>
</dbReference>
<dbReference type="KEGG" id="dvi:138910829"/>
<dbReference type="Proteomes" id="UP000008792">
    <property type="component" value="Unassembled WGS sequence"/>
</dbReference>
<dbReference type="Gene3D" id="3.30.160.60">
    <property type="entry name" value="Classic Zinc Finger"/>
    <property type="match status" value="5"/>
</dbReference>
<dbReference type="OrthoDB" id="4327074at2759"/>
<feature type="compositionally biased region" description="Polar residues" evidence="10">
    <location>
        <begin position="142"/>
        <end position="159"/>
    </location>
</feature>
<evidence type="ECO:0000313" key="12">
    <source>
        <dbReference type="EMBL" id="EDW68384.2"/>
    </source>
</evidence>
<evidence type="ECO:0000256" key="5">
    <source>
        <dbReference type="ARBA" id="ARBA00022833"/>
    </source>
</evidence>